<keyword evidence="2" id="KW-0238">DNA-binding</keyword>
<dbReference type="AlphaFoldDB" id="A0A5P1RE20"/>
<dbReference type="PANTHER" id="PTHR47894">
    <property type="entry name" value="HTH-TYPE TRANSCRIPTIONAL REGULATOR GADX"/>
    <property type="match status" value="1"/>
</dbReference>
<dbReference type="Pfam" id="PF12625">
    <property type="entry name" value="Arabinose_bd"/>
    <property type="match status" value="1"/>
</dbReference>
<dbReference type="Proteomes" id="UP000324760">
    <property type="component" value="Chromosome"/>
</dbReference>
<proteinExistence type="predicted"/>
<accession>A0A5P1RE20</accession>
<dbReference type="InterPro" id="IPR018060">
    <property type="entry name" value="HTH_AraC"/>
</dbReference>
<dbReference type="InterPro" id="IPR009057">
    <property type="entry name" value="Homeodomain-like_sf"/>
</dbReference>
<evidence type="ECO:0000313" key="5">
    <source>
        <dbReference type="EMBL" id="QEQ97521.1"/>
    </source>
</evidence>
<keyword evidence="3" id="KW-0804">Transcription</keyword>
<dbReference type="GO" id="GO:0000976">
    <property type="term" value="F:transcription cis-regulatory region binding"/>
    <property type="evidence" value="ECO:0007669"/>
    <property type="project" value="TreeGrafter"/>
</dbReference>
<dbReference type="SUPFAM" id="SSF46689">
    <property type="entry name" value="Homeodomain-like"/>
    <property type="match status" value="1"/>
</dbReference>
<dbReference type="EMBL" id="CP043869">
    <property type="protein sequence ID" value="QEQ97521.1"/>
    <property type="molecule type" value="Genomic_DNA"/>
</dbReference>
<dbReference type="GO" id="GO:0005829">
    <property type="term" value="C:cytosol"/>
    <property type="evidence" value="ECO:0007669"/>
    <property type="project" value="TreeGrafter"/>
</dbReference>
<dbReference type="OrthoDB" id="5582699at2"/>
<dbReference type="InterPro" id="IPR032687">
    <property type="entry name" value="AraC-type_N"/>
</dbReference>
<dbReference type="Pfam" id="PF12833">
    <property type="entry name" value="HTH_18"/>
    <property type="match status" value="1"/>
</dbReference>
<evidence type="ECO:0000256" key="1">
    <source>
        <dbReference type="ARBA" id="ARBA00023015"/>
    </source>
</evidence>
<dbReference type="RefSeq" id="WP_138986839.1">
    <property type="nucleotide sequence ID" value="NZ_CP043869.1"/>
</dbReference>
<name>A0A5P1RE20_9GAMM</name>
<gene>
    <name evidence="5" type="ORF">F0U83_12790</name>
</gene>
<feature type="domain" description="HTH araC/xylS-type" evidence="4">
    <location>
        <begin position="234"/>
        <end position="332"/>
    </location>
</feature>
<organism evidence="5 6">
    <name type="scientific">Neptunomonas concharum</name>
    <dbReference type="NCBI Taxonomy" id="1031538"/>
    <lineage>
        <taxon>Bacteria</taxon>
        <taxon>Pseudomonadati</taxon>
        <taxon>Pseudomonadota</taxon>
        <taxon>Gammaproteobacteria</taxon>
        <taxon>Oceanospirillales</taxon>
        <taxon>Oceanospirillaceae</taxon>
        <taxon>Neptunomonas</taxon>
    </lineage>
</organism>
<dbReference type="KEGG" id="ncu:F0U83_12790"/>
<evidence type="ECO:0000256" key="3">
    <source>
        <dbReference type="ARBA" id="ARBA00023163"/>
    </source>
</evidence>
<evidence type="ECO:0000259" key="4">
    <source>
        <dbReference type="PROSITE" id="PS01124"/>
    </source>
</evidence>
<dbReference type="PROSITE" id="PS01124">
    <property type="entry name" value="HTH_ARAC_FAMILY_2"/>
    <property type="match status" value="1"/>
</dbReference>
<dbReference type="PANTHER" id="PTHR47894:SF1">
    <property type="entry name" value="HTH-TYPE TRANSCRIPTIONAL REGULATOR VQSM"/>
    <property type="match status" value="1"/>
</dbReference>
<dbReference type="Gene3D" id="1.10.10.60">
    <property type="entry name" value="Homeodomain-like"/>
    <property type="match status" value="1"/>
</dbReference>
<evidence type="ECO:0000256" key="2">
    <source>
        <dbReference type="ARBA" id="ARBA00023125"/>
    </source>
</evidence>
<keyword evidence="6" id="KW-1185">Reference proteome</keyword>
<protein>
    <submittedName>
        <fullName evidence="5">AraC family transcriptional regulator</fullName>
    </submittedName>
</protein>
<keyword evidence="1" id="KW-0805">Transcription regulation</keyword>
<dbReference type="GO" id="GO:0003700">
    <property type="term" value="F:DNA-binding transcription factor activity"/>
    <property type="evidence" value="ECO:0007669"/>
    <property type="project" value="InterPro"/>
</dbReference>
<evidence type="ECO:0000313" key="6">
    <source>
        <dbReference type="Proteomes" id="UP000324760"/>
    </source>
</evidence>
<reference evidence="5 6" key="1">
    <citation type="journal article" date="2019" name="Biochem. Eng. J.">
        <title>Metabolic engineering of the marine bacteria Neptunomonas concharum for the production of acetoin and meso-2,3-butanediol from acetate.</title>
        <authorList>
            <person name="Li W."/>
            <person name="Pu N."/>
            <person name="Liu C.-X."/>
            <person name="Yuan Q.-P."/>
            <person name="Li Z.-J."/>
        </authorList>
    </citation>
    <scope>NUCLEOTIDE SEQUENCE [LARGE SCALE GENOMIC DNA]</scope>
    <source>
        <strain evidence="5 6">JCM17730</strain>
    </source>
</reference>
<dbReference type="SMART" id="SM00342">
    <property type="entry name" value="HTH_ARAC"/>
    <property type="match status" value="1"/>
</dbReference>
<sequence length="332" mass="38094">MKKKLVSNHYIQATLRGALKAGHCINPLLAQAGIPPELMDKPRARITEIQLANLIRAVWRTTGDEFMGLTASPCHLGVFELMAESVLHSKTLGGMLHQSARFYNRVQNEIAIVIQEQAETTDIELTLQHPEYDPDHLFQEYLLLMWQRFSCWLVNTQLTFIQTRFNYPQPPHIEEYPPMFGEHLLFSQPTAGFKLPTKLLSLPIVRDEDELALFLRQAPLEVLRRVGHDSSLHAQIRRLLYQKGLEQLPTLDEVADAFHMTTRTLRRKLKEEGGSYQQIKDRLRCDTAIRLLTDESLSIAEISQRTGFTEQAAFCRAFKNWTGVAPSAYSRR</sequence>
<dbReference type="InterPro" id="IPR020449">
    <property type="entry name" value="Tscrpt_reg_AraC-type_HTH"/>
</dbReference>
<dbReference type="PRINTS" id="PR00032">
    <property type="entry name" value="HTHARAC"/>
</dbReference>